<sequence>MPLTILDYPAAPECGGTQWLVANQDELATLVGTVLVGRAKHVASVLKGTQHNSVNTSVAQRNALRAQLHPASEAMQWHRDGLLFEIICWITARMSADANDVISDPHLSSTQQGADTIVVRFDAASRTLSLATIYEQKCTANARPQFRDNVMPSFKEWMSGKRDNHLTSIATGLLSSFDLTDDERTAVFDRLVQDRPLAFRAALTVTPTPFATEQCVAVFKDYGTLTPAIENRLGDTFPLPDIRQWFSVFAQDVWAKIEEQDV</sequence>
<evidence type="ECO:0000313" key="2">
    <source>
        <dbReference type="Proteomes" id="UP000480266"/>
    </source>
</evidence>
<dbReference type="AlphaFoldDB" id="A0A7C9RHB0"/>
<reference evidence="1" key="1">
    <citation type="submission" date="2020-02" db="EMBL/GenBank/DDBJ databases">
        <title>Draft genome sequence of Candidatus Afipia apatlaquensis IBT-C3, a potential strain for decolorization of textile dyes.</title>
        <authorList>
            <person name="Sanchez-Reyes A."/>
            <person name="Breton-Deval L."/>
            <person name="Mangelson H."/>
            <person name="Sanchez-Flores A."/>
        </authorList>
    </citation>
    <scope>NUCLEOTIDE SEQUENCE [LARGE SCALE GENOMIC DNA]</scope>
    <source>
        <strain evidence="1">IBT-C3</strain>
    </source>
</reference>
<dbReference type="Proteomes" id="UP000480266">
    <property type="component" value="Unassembled WGS sequence"/>
</dbReference>
<proteinExistence type="predicted"/>
<gene>
    <name evidence="1" type="ORF">G4V63_19895</name>
</gene>
<comment type="caution">
    <text evidence="1">The sequence shown here is derived from an EMBL/GenBank/DDBJ whole genome shotgun (WGS) entry which is preliminary data.</text>
</comment>
<evidence type="ECO:0008006" key="3">
    <source>
        <dbReference type="Google" id="ProtNLM"/>
    </source>
</evidence>
<protein>
    <recommendedName>
        <fullName evidence="3">DUF1837 domain-containing protein</fullName>
    </recommendedName>
</protein>
<keyword evidence="2" id="KW-1185">Reference proteome</keyword>
<organism evidence="1 2">
    <name type="scientific">Candidatus Afipia apatlaquensis</name>
    <dbReference type="NCBI Taxonomy" id="2712852"/>
    <lineage>
        <taxon>Bacteria</taxon>
        <taxon>Pseudomonadati</taxon>
        <taxon>Pseudomonadota</taxon>
        <taxon>Alphaproteobacteria</taxon>
        <taxon>Hyphomicrobiales</taxon>
        <taxon>Nitrobacteraceae</taxon>
        <taxon>Afipia</taxon>
    </lineage>
</organism>
<evidence type="ECO:0000313" key="1">
    <source>
        <dbReference type="EMBL" id="NGX97379.1"/>
    </source>
</evidence>
<name>A0A7C9RHB0_9BRAD</name>
<accession>A0A7C9RHB0</accession>
<dbReference type="EMBL" id="JAAMRR010001018">
    <property type="protein sequence ID" value="NGX97379.1"/>
    <property type="molecule type" value="Genomic_DNA"/>
</dbReference>